<keyword evidence="4" id="KW-1185">Reference proteome</keyword>
<evidence type="ECO:0000313" key="4">
    <source>
        <dbReference type="Proteomes" id="UP000886885"/>
    </source>
</evidence>
<dbReference type="EMBL" id="JAAWWB010000014">
    <property type="protein sequence ID" value="KAG6766869.1"/>
    <property type="molecule type" value="Genomic_DNA"/>
</dbReference>
<proteinExistence type="predicted"/>
<name>A0A8X8CUA9_POPTO</name>
<reference evidence="3" key="1">
    <citation type="journal article" date="2020" name="bioRxiv">
        <title>Hybrid origin of Populus tomentosa Carr. identified through genome sequencing and phylogenomic analysis.</title>
        <authorList>
            <person name="An X."/>
            <person name="Gao K."/>
            <person name="Chen Z."/>
            <person name="Li J."/>
            <person name="Yang X."/>
            <person name="Yang X."/>
            <person name="Zhou J."/>
            <person name="Guo T."/>
            <person name="Zhao T."/>
            <person name="Huang S."/>
            <person name="Miao D."/>
            <person name="Khan W.U."/>
            <person name="Rao P."/>
            <person name="Ye M."/>
            <person name="Lei B."/>
            <person name="Liao W."/>
            <person name="Wang J."/>
            <person name="Ji L."/>
            <person name="Li Y."/>
            <person name="Guo B."/>
            <person name="Mustafa N.S."/>
            <person name="Li S."/>
            <person name="Yun Q."/>
            <person name="Keller S.R."/>
            <person name="Mao J."/>
            <person name="Zhang R."/>
            <person name="Strauss S.H."/>
        </authorList>
    </citation>
    <scope>NUCLEOTIDE SEQUENCE</scope>
    <source>
        <strain evidence="3">GM15</strain>
        <tissue evidence="3">Leaf</tissue>
    </source>
</reference>
<dbReference type="InterPro" id="IPR001245">
    <property type="entry name" value="Ser-Thr/Tyr_kinase_cat_dom"/>
</dbReference>
<comment type="caution">
    <text evidence="3">The sequence shown here is derived from an EMBL/GenBank/DDBJ whole genome shotgun (WGS) entry which is preliminary data.</text>
</comment>
<dbReference type="OrthoDB" id="850341at2759"/>
<evidence type="ECO:0000259" key="2">
    <source>
        <dbReference type="Pfam" id="PF07714"/>
    </source>
</evidence>
<evidence type="ECO:0000313" key="3">
    <source>
        <dbReference type="EMBL" id="KAG6766869.1"/>
    </source>
</evidence>
<accession>A0A8X8CUA9</accession>
<organism evidence="3 4">
    <name type="scientific">Populus tomentosa</name>
    <name type="common">Chinese white poplar</name>
    <dbReference type="NCBI Taxonomy" id="118781"/>
    <lineage>
        <taxon>Eukaryota</taxon>
        <taxon>Viridiplantae</taxon>
        <taxon>Streptophyta</taxon>
        <taxon>Embryophyta</taxon>
        <taxon>Tracheophyta</taxon>
        <taxon>Spermatophyta</taxon>
        <taxon>Magnoliopsida</taxon>
        <taxon>eudicotyledons</taxon>
        <taxon>Gunneridae</taxon>
        <taxon>Pentapetalae</taxon>
        <taxon>rosids</taxon>
        <taxon>fabids</taxon>
        <taxon>Malpighiales</taxon>
        <taxon>Salicaceae</taxon>
        <taxon>Saliceae</taxon>
        <taxon>Populus</taxon>
    </lineage>
</organism>
<keyword evidence="1" id="KW-1133">Transmembrane helix</keyword>
<keyword evidence="1" id="KW-0812">Transmembrane</keyword>
<feature type="domain" description="Serine-threonine/tyrosine-protein kinase catalytic" evidence="2">
    <location>
        <begin position="169"/>
        <end position="241"/>
    </location>
</feature>
<dbReference type="GO" id="GO:0004672">
    <property type="term" value="F:protein kinase activity"/>
    <property type="evidence" value="ECO:0007669"/>
    <property type="project" value="InterPro"/>
</dbReference>
<dbReference type="InterPro" id="IPR052611">
    <property type="entry name" value="Plant_RLK_LysM"/>
</dbReference>
<protein>
    <recommendedName>
        <fullName evidence="2">Serine-threonine/tyrosine-protein kinase catalytic domain-containing protein</fullName>
    </recommendedName>
</protein>
<sequence>MDCDNCDATFAFSAFLYTGNGKNQSGQAFLIFKFHPPYNTISSISNLLSSDPPDLARINNFSSSADKRFTEDDPTAFPSTTILIPISNEHSLSTTTQFFSFHSISSDSSKGFQRTIIIGISLLVLSSVFPKVLLLYKKKIFGVRKEKRNSLCLKNSYMTLLRVGILGFRFALDVADGLHYFTDPTCVHKRICSSNVLLNRHLKAKIGNFSLAHSLKEEEYTSSSMRLALGGKAYMAPAYIEYGLDGKEMQLSEAIISIIEEDDGEIELGRLIEPCLMAKYSMKLFLRMVKLNLACLEQEPESRPSMAEKSPHR</sequence>
<feature type="transmembrane region" description="Helical" evidence="1">
    <location>
        <begin position="116"/>
        <end position="136"/>
    </location>
</feature>
<dbReference type="PANTHER" id="PTHR45927">
    <property type="entry name" value="LYSM-DOMAIN RECEPTOR-LIKE KINASE-RELATED"/>
    <property type="match status" value="1"/>
</dbReference>
<dbReference type="Proteomes" id="UP000886885">
    <property type="component" value="Chromosome 7D"/>
</dbReference>
<dbReference type="AlphaFoldDB" id="A0A8X8CUA9"/>
<evidence type="ECO:0000256" key="1">
    <source>
        <dbReference type="SAM" id="Phobius"/>
    </source>
</evidence>
<keyword evidence="1" id="KW-0472">Membrane</keyword>
<gene>
    <name evidence="3" type="ORF">POTOM_028045</name>
</gene>
<dbReference type="PANTHER" id="PTHR45927:SF5">
    <property type="entry name" value="PROTEIN KINASE DOMAIN-CONTAINING PROTEIN"/>
    <property type="match status" value="1"/>
</dbReference>
<dbReference type="Pfam" id="PF07714">
    <property type="entry name" value="PK_Tyr_Ser-Thr"/>
    <property type="match status" value="1"/>
</dbReference>